<protein>
    <submittedName>
        <fullName evidence="2">Uncharacterized protein</fullName>
    </submittedName>
</protein>
<proteinExistence type="predicted"/>
<dbReference type="AlphaFoldDB" id="A0A2G5T1H3"/>
<comment type="caution">
    <text evidence="2">The sequence shown here is derived from an EMBL/GenBank/DDBJ whole genome shotgun (WGS) entry which is preliminary data.</text>
</comment>
<dbReference type="EMBL" id="PDUG01000006">
    <property type="protein sequence ID" value="PIC21127.1"/>
    <property type="molecule type" value="Genomic_DNA"/>
</dbReference>
<accession>A0A2G5T1H3</accession>
<feature type="region of interest" description="Disordered" evidence="1">
    <location>
        <begin position="73"/>
        <end position="104"/>
    </location>
</feature>
<evidence type="ECO:0000256" key="1">
    <source>
        <dbReference type="SAM" id="MobiDB-lite"/>
    </source>
</evidence>
<organism evidence="2 3">
    <name type="scientific">Caenorhabditis nigoni</name>
    <dbReference type="NCBI Taxonomy" id="1611254"/>
    <lineage>
        <taxon>Eukaryota</taxon>
        <taxon>Metazoa</taxon>
        <taxon>Ecdysozoa</taxon>
        <taxon>Nematoda</taxon>
        <taxon>Chromadorea</taxon>
        <taxon>Rhabditida</taxon>
        <taxon>Rhabditina</taxon>
        <taxon>Rhabditomorpha</taxon>
        <taxon>Rhabditoidea</taxon>
        <taxon>Rhabditidae</taxon>
        <taxon>Peloderinae</taxon>
        <taxon>Caenorhabditis</taxon>
    </lineage>
</organism>
<evidence type="ECO:0000313" key="3">
    <source>
        <dbReference type="Proteomes" id="UP000230233"/>
    </source>
</evidence>
<evidence type="ECO:0000313" key="2">
    <source>
        <dbReference type="EMBL" id="PIC21127.1"/>
    </source>
</evidence>
<sequence>MSFDITARNEKVMTKNYDFFFTFFRLDGKIQVPEYVEQFGIINQSRTALLIVGQRHLLPCVPQEAVQMKFQNDQMEFDHPQDAPADEQHHGQEEEPEAVEPEIENEKIAFENQQLAPIDGAEHAVQP</sequence>
<feature type="compositionally biased region" description="Basic and acidic residues" evidence="1">
    <location>
        <begin position="76"/>
        <end position="93"/>
    </location>
</feature>
<feature type="compositionally biased region" description="Acidic residues" evidence="1">
    <location>
        <begin position="94"/>
        <end position="103"/>
    </location>
</feature>
<reference evidence="3" key="1">
    <citation type="submission" date="2017-10" db="EMBL/GenBank/DDBJ databases">
        <title>Rapid genome shrinkage in a self-fertile nematode reveals novel sperm competition proteins.</title>
        <authorList>
            <person name="Yin D."/>
            <person name="Schwarz E.M."/>
            <person name="Thomas C.G."/>
            <person name="Felde R.L."/>
            <person name="Korf I.F."/>
            <person name="Cutter A.D."/>
            <person name="Schartner C.M."/>
            <person name="Ralston E.J."/>
            <person name="Meyer B.J."/>
            <person name="Haag E.S."/>
        </authorList>
    </citation>
    <scope>NUCLEOTIDE SEQUENCE [LARGE SCALE GENOMIC DNA]</scope>
    <source>
        <strain evidence="3">JU1422</strain>
    </source>
</reference>
<keyword evidence="3" id="KW-1185">Reference proteome</keyword>
<dbReference type="Proteomes" id="UP000230233">
    <property type="component" value="Chromosome X"/>
</dbReference>
<gene>
    <name evidence="2" type="primary">Cnig_chr_X.g26083</name>
    <name evidence="2" type="ORF">B9Z55_026083</name>
</gene>
<name>A0A2G5T1H3_9PELO</name>